<evidence type="ECO:0000256" key="3">
    <source>
        <dbReference type="ARBA" id="ARBA00022741"/>
    </source>
</evidence>
<dbReference type="AlphaFoldDB" id="Q6AAQ3"/>
<dbReference type="eggNOG" id="COG1131">
    <property type="taxonomic scope" value="Bacteria"/>
</dbReference>
<gene>
    <name evidence="7" type="ordered locus">PPA0412</name>
</gene>
<evidence type="ECO:0000259" key="6">
    <source>
        <dbReference type="PROSITE" id="PS50893"/>
    </source>
</evidence>
<reference evidence="7 8" key="1">
    <citation type="journal article" date="2004" name="Science">
        <title>The complete genome sequence of Propionibacterium acnes, a commensal of human skin.</title>
        <authorList>
            <person name="Bruggemann H."/>
            <person name="Henne A."/>
            <person name="Hoster F."/>
            <person name="Liesegang H."/>
            <person name="Wiezer A."/>
            <person name="Strittmatter A."/>
            <person name="Hujer S."/>
            <person name="Durre P."/>
            <person name="Gottschalk G."/>
        </authorList>
    </citation>
    <scope>NUCLEOTIDE SEQUENCE [LARGE SCALE GENOMIC DNA]</scope>
    <source>
        <strain evidence="8">DSM 16379 / KPA171202</strain>
    </source>
</reference>
<dbReference type="Gene3D" id="3.40.50.300">
    <property type="entry name" value="P-loop containing nucleotide triphosphate hydrolases"/>
    <property type="match status" value="1"/>
</dbReference>
<keyword evidence="5" id="KW-0046">Antibiotic resistance</keyword>
<dbReference type="InterPro" id="IPR050763">
    <property type="entry name" value="ABC_transporter_ATP-binding"/>
</dbReference>
<evidence type="ECO:0000256" key="4">
    <source>
        <dbReference type="ARBA" id="ARBA00022840"/>
    </source>
</evidence>
<dbReference type="PANTHER" id="PTHR42711">
    <property type="entry name" value="ABC TRANSPORTER ATP-BINDING PROTEIN"/>
    <property type="match status" value="1"/>
</dbReference>
<dbReference type="EnsemblBacteria" id="AAT82163">
    <property type="protein sequence ID" value="AAT82163"/>
    <property type="gene ID" value="PPA0412"/>
</dbReference>
<protein>
    <submittedName>
        <fullName evidence="7">ABC transporter ATP-binding protein</fullName>
    </submittedName>
</protein>
<evidence type="ECO:0000313" key="7">
    <source>
        <dbReference type="EMBL" id="AAT82163.1"/>
    </source>
</evidence>
<proteinExistence type="predicted"/>
<dbReference type="PROSITE" id="PS00211">
    <property type="entry name" value="ABC_TRANSPORTER_1"/>
    <property type="match status" value="1"/>
</dbReference>
<dbReference type="InterPro" id="IPR003439">
    <property type="entry name" value="ABC_transporter-like_ATP-bd"/>
</dbReference>
<dbReference type="EMBL" id="AE017283">
    <property type="protein sequence ID" value="AAT82163.1"/>
    <property type="molecule type" value="Genomic_DNA"/>
</dbReference>
<evidence type="ECO:0000256" key="2">
    <source>
        <dbReference type="ARBA" id="ARBA00022448"/>
    </source>
</evidence>
<keyword evidence="3" id="KW-0547">Nucleotide-binding</keyword>
<dbReference type="KEGG" id="pac:PPA0412"/>
<dbReference type="CDD" id="cd03230">
    <property type="entry name" value="ABC_DR_subfamily_A"/>
    <property type="match status" value="1"/>
</dbReference>
<evidence type="ECO:0000256" key="5">
    <source>
        <dbReference type="ARBA" id="ARBA00023251"/>
    </source>
</evidence>
<dbReference type="InterPro" id="IPR017871">
    <property type="entry name" value="ABC_transporter-like_CS"/>
</dbReference>
<dbReference type="InterPro" id="IPR027417">
    <property type="entry name" value="P-loop_NTPase"/>
</dbReference>
<dbReference type="InterPro" id="IPR003593">
    <property type="entry name" value="AAA+_ATPase"/>
</dbReference>
<dbReference type="GO" id="GO:0016887">
    <property type="term" value="F:ATP hydrolysis activity"/>
    <property type="evidence" value="ECO:0007669"/>
    <property type="project" value="InterPro"/>
</dbReference>
<dbReference type="Pfam" id="PF00005">
    <property type="entry name" value="ABC_tran"/>
    <property type="match status" value="1"/>
</dbReference>
<dbReference type="SUPFAM" id="SSF52540">
    <property type="entry name" value="P-loop containing nucleoside triphosphate hydrolases"/>
    <property type="match status" value="1"/>
</dbReference>
<dbReference type="GO" id="GO:0046677">
    <property type="term" value="P:response to antibiotic"/>
    <property type="evidence" value="ECO:0007669"/>
    <property type="project" value="UniProtKB-KW"/>
</dbReference>
<dbReference type="SMART" id="SM00382">
    <property type="entry name" value="AAA"/>
    <property type="match status" value="1"/>
</dbReference>
<dbReference type="PROSITE" id="PS50893">
    <property type="entry name" value="ABC_TRANSPORTER_2"/>
    <property type="match status" value="1"/>
</dbReference>
<evidence type="ECO:0000256" key="1">
    <source>
        <dbReference type="ARBA" id="ARBA00004202"/>
    </source>
</evidence>
<comment type="subcellular location">
    <subcellularLocation>
        <location evidence="1">Cell membrane</location>
        <topology evidence="1">Peripheral membrane protein</topology>
    </subcellularLocation>
</comment>
<keyword evidence="4 7" id="KW-0067">ATP-binding</keyword>
<dbReference type="Proteomes" id="UP000000603">
    <property type="component" value="Chromosome"/>
</dbReference>
<dbReference type="HOGENOM" id="CLU_000604_1_2_11"/>
<keyword evidence="2" id="KW-0813">Transport</keyword>
<dbReference type="GO" id="GO:0005524">
    <property type="term" value="F:ATP binding"/>
    <property type="evidence" value="ECO:0007669"/>
    <property type="project" value="UniProtKB-KW"/>
</dbReference>
<sequence>MSWPSCDIEGWWLQSCRFETGAMDKPAIEIRDLVKSFPQTGSRERLIAVDHLSMTINRGEVVAFLGPNGAGKSTTVDMLLGMTRPDSGKVSVLGSDPRTAARTGCISAVFQTGGLLPDFTVAETMKAIAAAHGQRSRVKPLIERWELAPFAGTKVGKCSGGQRQRLRFALAMLPKPDVLILDEPTTGLDVEARRHFWQVMGEEADAGRTVIFATHYIEEADSFARRVVLVSGGQLVADGPINEVRASVSGSIVRATLTDPSGLAEGLHTFPGINDVTVRGQQLIVHTSQPDDLARYLLAHTDAHGLLISTTTLEDAFVRLTGSNDSRDDADDWEAAA</sequence>
<evidence type="ECO:0000313" key="8">
    <source>
        <dbReference type="Proteomes" id="UP000000603"/>
    </source>
</evidence>
<name>Q6AAQ3_CUTAK</name>
<accession>Q6AAQ3</accession>
<dbReference type="PANTHER" id="PTHR42711:SF17">
    <property type="entry name" value="ABC TRANSPORTER ATP-BINDING PROTEIN"/>
    <property type="match status" value="1"/>
</dbReference>
<dbReference type="GO" id="GO:0005886">
    <property type="term" value="C:plasma membrane"/>
    <property type="evidence" value="ECO:0007669"/>
    <property type="project" value="UniProtKB-SubCell"/>
</dbReference>
<feature type="domain" description="ABC transporter" evidence="6">
    <location>
        <begin position="28"/>
        <end position="257"/>
    </location>
</feature>
<organism evidence="7 8">
    <name type="scientific">Cutibacterium acnes (strain DSM 16379 / KPA171202)</name>
    <name type="common">Propionibacterium acnes</name>
    <dbReference type="NCBI Taxonomy" id="267747"/>
    <lineage>
        <taxon>Bacteria</taxon>
        <taxon>Bacillati</taxon>
        <taxon>Actinomycetota</taxon>
        <taxon>Actinomycetes</taxon>
        <taxon>Propionibacteriales</taxon>
        <taxon>Propionibacteriaceae</taxon>
        <taxon>Cutibacterium</taxon>
    </lineage>
</organism>